<feature type="chain" id="PRO_5020349004" evidence="1">
    <location>
        <begin position="24"/>
        <end position="235"/>
    </location>
</feature>
<reference evidence="2 3" key="1">
    <citation type="journal article" date="2014" name="Genome Announc.">
        <title>Draft genome sequences of eight enterohepatic helicobacter species isolated from both laboratory and wild rodents.</title>
        <authorList>
            <person name="Sheh A."/>
            <person name="Shen Z."/>
            <person name="Fox J.G."/>
        </authorList>
    </citation>
    <scope>NUCLEOTIDE SEQUENCE [LARGE SCALE GENOMIC DNA]</scope>
    <source>
        <strain evidence="2 3">ATCC 49310</strain>
    </source>
</reference>
<comment type="caution">
    <text evidence="2">The sequence shown here is derived from an EMBL/GenBank/DDBJ whole genome shotgun (WGS) entry which is preliminary data.</text>
</comment>
<dbReference type="InterPro" id="IPR002718">
    <property type="entry name" value="OMP_Helicobacter"/>
</dbReference>
<dbReference type="Pfam" id="PF01856">
    <property type="entry name" value="HP_OMP"/>
    <property type="match status" value="1"/>
</dbReference>
<dbReference type="Gene3D" id="2.40.160.20">
    <property type="match status" value="1"/>
</dbReference>
<keyword evidence="1" id="KW-0732">Signal</keyword>
<dbReference type="PRINTS" id="PR01776">
    <property type="entry name" value="HPOMPFAMILY"/>
</dbReference>
<evidence type="ECO:0000313" key="2">
    <source>
        <dbReference type="EMBL" id="TLD98103.1"/>
    </source>
</evidence>
<feature type="signal peptide" evidence="1">
    <location>
        <begin position="1"/>
        <end position="23"/>
    </location>
</feature>
<dbReference type="SUPFAM" id="SSF56925">
    <property type="entry name" value="OMPA-like"/>
    <property type="match status" value="1"/>
</dbReference>
<dbReference type="EMBL" id="JRPK02000017">
    <property type="protein sequence ID" value="TLD98103.1"/>
    <property type="molecule type" value="Genomic_DNA"/>
</dbReference>
<name>A0A4U8TDZ2_9HELI</name>
<gene>
    <name evidence="2" type="ORF">LS80_006115</name>
</gene>
<accession>A0A4U8TDZ2</accession>
<sequence length="235" mass="25466">MCKKFGKIALIAAMACTSSFMVADEGNSSGNGSGFFVGINTGYTVSFDKTITTETVGQSTIENSTTAPDYINVGVQLGYNYMFTGFFGLRGYVDYNYGFHHSHLKTTEQNKTTDSSNLISSHTISGNVNVLLNFLNSDTFSFGVYAGVGFGYMTMSSTSKTSENGAITNTITPEGNGFILPINVGLMLTANGHHRFELGFKIPTLCVKYIPANNQQNTEHTAHNLITTIGYTYIF</sequence>
<proteinExistence type="predicted"/>
<protein>
    <submittedName>
        <fullName evidence="2">Outer membrane beta-barrel protein</fullName>
    </submittedName>
</protein>
<dbReference type="AlphaFoldDB" id="A0A4U8TDZ2"/>
<organism evidence="2 3">
    <name type="scientific">Helicobacter trogontum</name>
    <dbReference type="NCBI Taxonomy" id="50960"/>
    <lineage>
        <taxon>Bacteria</taxon>
        <taxon>Pseudomonadati</taxon>
        <taxon>Campylobacterota</taxon>
        <taxon>Epsilonproteobacteria</taxon>
        <taxon>Campylobacterales</taxon>
        <taxon>Helicobacteraceae</taxon>
        <taxon>Helicobacter</taxon>
    </lineage>
</organism>
<dbReference type="RefSeq" id="WP_034317073.1">
    <property type="nucleotide sequence ID" value="NZ_FZNF01000028.1"/>
</dbReference>
<evidence type="ECO:0000313" key="3">
    <source>
        <dbReference type="Proteomes" id="UP000029861"/>
    </source>
</evidence>
<dbReference type="InterPro" id="IPR011250">
    <property type="entry name" value="OMP/PagP_B-barrel"/>
</dbReference>
<evidence type="ECO:0000256" key="1">
    <source>
        <dbReference type="SAM" id="SignalP"/>
    </source>
</evidence>
<dbReference type="STRING" id="50960.LS81_06600"/>
<dbReference type="Proteomes" id="UP000029861">
    <property type="component" value="Unassembled WGS sequence"/>
</dbReference>